<dbReference type="EMBL" id="CM046106">
    <property type="protein sequence ID" value="KAI8436049.1"/>
    <property type="molecule type" value="Genomic_DNA"/>
</dbReference>
<sequence>MAEPSSYEMEVRTEEVQKEKPKLALSSGKIFYNPGVIEEETDETSAYDSSMVESPMLGVGFRGSGFLRPPMIHTSSSLHRIPTYSSSIGQSTVYRQDTCRRCLARRCVGGHAAAVVTAALSRAMLQEQALRGMQHTRRRL</sequence>
<reference evidence="1 2" key="1">
    <citation type="journal article" date="2022" name="Genome Biol. Evol.">
        <title>The Spruce Budworm Genome: Reconstructing the Evolutionary History of Antifreeze Proteins.</title>
        <authorList>
            <person name="Beliveau C."/>
            <person name="Gagne P."/>
            <person name="Picq S."/>
            <person name="Vernygora O."/>
            <person name="Keeling C.I."/>
            <person name="Pinkney K."/>
            <person name="Doucet D."/>
            <person name="Wen F."/>
            <person name="Johnston J.S."/>
            <person name="Maaroufi H."/>
            <person name="Boyle B."/>
            <person name="Laroche J."/>
            <person name="Dewar K."/>
            <person name="Juretic N."/>
            <person name="Blackburn G."/>
            <person name="Nisole A."/>
            <person name="Brunet B."/>
            <person name="Brandao M."/>
            <person name="Lumley L."/>
            <person name="Duan J."/>
            <person name="Quan G."/>
            <person name="Lucarotti C.J."/>
            <person name="Roe A.D."/>
            <person name="Sperling F.A.H."/>
            <person name="Levesque R.C."/>
            <person name="Cusson M."/>
        </authorList>
    </citation>
    <scope>NUCLEOTIDE SEQUENCE [LARGE SCALE GENOMIC DNA]</scope>
    <source>
        <strain evidence="1">Glfc:IPQL:Cfum</strain>
    </source>
</reference>
<proteinExistence type="predicted"/>
<organism evidence="1 2">
    <name type="scientific">Choristoneura fumiferana</name>
    <name type="common">Spruce budworm moth</name>
    <name type="synonym">Archips fumiferana</name>
    <dbReference type="NCBI Taxonomy" id="7141"/>
    <lineage>
        <taxon>Eukaryota</taxon>
        <taxon>Metazoa</taxon>
        <taxon>Ecdysozoa</taxon>
        <taxon>Arthropoda</taxon>
        <taxon>Hexapoda</taxon>
        <taxon>Insecta</taxon>
        <taxon>Pterygota</taxon>
        <taxon>Neoptera</taxon>
        <taxon>Endopterygota</taxon>
        <taxon>Lepidoptera</taxon>
        <taxon>Glossata</taxon>
        <taxon>Ditrysia</taxon>
        <taxon>Tortricoidea</taxon>
        <taxon>Tortricidae</taxon>
        <taxon>Tortricinae</taxon>
        <taxon>Choristoneura</taxon>
    </lineage>
</organism>
<dbReference type="Proteomes" id="UP001064048">
    <property type="component" value="Chromosome 6"/>
</dbReference>
<keyword evidence="2" id="KW-1185">Reference proteome</keyword>
<name>A0ACC0KHU8_CHOFU</name>
<comment type="caution">
    <text evidence="1">The sequence shown here is derived from an EMBL/GenBank/DDBJ whole genome shotgun (WGS) entry which is preliminary data.</text>
</comment>
<evidence type="ECO:0000313" key="1">
    <source>
        <dbReference type="EMBL" id="KAI8436049.1"/>
    </source>
</evidence>
<accession>A0ACC0KHU8</accession>
<evidence type="ECO:0000313" key="2">
    <source>
        <dbReference type="Proteomes" id="UP001064048"/>
    </source>
</evidence>
<gene>
    <name evidence="1" type="ORF">MSG28_004174</name>
</gene>
<protein>
    <submittedName>
        <fullName evidence="1">Uncharacterized protein</fullName>
    </submittedName>
</protein>